<dbReference type="GO" id="GO:0003677">
    <property type="term" value="F:DNA binding"/>
    <property type="evidence" value="ECO:0007669"/>
    <property type="project" value="UniProtKB-UniRule"/>
</dbReference>
<dbReference type="PANTHER" id="PTHR36432">
    <property type="match status" value="1"/>
</dbReference>
<sequence>MKSAGMIRKLDPVGRIVIPRELLKTMEIKSGDPVEIFTDDNQIILKKYEPGCLLCGDLHAVKKVGNRLICKECLKMLQEEL</sequence>
<keyword evidence="4" id="KW-1185">Reference proteome</keyword>
<evidence type="ECO:0000313" key="3">
    <source>
        <dbReference type="EMBL" id="MCU7380474.1"/>
    </source>
</evidence>
<dbReference type="SMART" id="SM00966">
    <property type="entry name" value="SpoVT_AbrB"/>
    <property type="match status" value="1"/>
</dbReference>
<name>A0A9J6QYD1_9FIRM</name>
<dbReference type="EMBL" id="JAOSHN010000010">
    <property type="protein sequence ID" value="MCU7380474.1"/>
    <property type="molecule type" value="Genomic_DNA"/>
</dbReference>
<dbReference type="PROSITE" id="PS51740">
    <property type="entry name" value="SPOVT_ABRB"/>
    <property type="match status" value="1"/>
</dbReference>
<proteinExistence type="predicted"/>
<dbReference type="Gene3D" id="2.10.260.10">
    <property type="match status" value="1"/>
</dbReference>
<organism evidence="3 4">
    <name type="scientific">Hominibacterium faecale</name>
    <dbReference type="NCBI Taxonomy" id="2839743"/>
    <lineage>
        <taxon>Bacteria</taxon>
        <taxon>Bacillati</taxon>
        <taxon>Bacillota</taxon>
        <taxon>Clostridia</taxon>
        <taxon>Peptostreptococcales</taxon>
        <taxon>Anaerovoracaceae</taxon>
        <taxon>Hominibacterium</taxon>
    </lineage>
</organism>
<accession>A0A9J6QYD1</accession>
<dbReference type="NCBIfam" id="TIGR01439">
    <property type="entry name" value="lp_hng_hel_AbrB"/>
    <property type="match status" value="1"/>
</dbReference>
<comment type="caution">
    <text evidence="3">The sequence shown here is derived from an EMBL/GenBank/DDBJ whole genome shotgun (WGS) entry which is preliminary data.</text>
</comment>
<dbReference type="SUPFAM" id="SSF89447">
    <property type="entry name" value="AbrB/MazE/MraZ-like"/>
    <property type="match status" value="1"/>
</dbReference>
<evidence type="ECO:0000313" key="4">
    <source>
        <dbReference type="Proteomes" id="UP001065549"/>
    </source>
</evidence>
<keyword evidence="1 3" id="KW-0238">DNA-binding</keyword>
<dbReference type="RefSeq" id="WP_269478724.1">
    <property type="nucleotide sequence ID" value="NZ_JAOSHN010000010.1"/>
</dbReference>
<feature type="domain" description="SpoVT-AbrB" evidence="2">
    <location>
        <begin position="5"/>
        <end position="50"/>
    </location>
</feature>
<reference evidence="3" key="1">
    <citation type="submission" date="2022-09" db="EMBL/GenBank/DDBJ databases">
        <title>Culturomic study of gut microbiota in children with autism spectrum disorder.</title>
        <authorList>
            <person name="Efimov B.A."/>
            <person name="Chaplin A.V."/>
            <person name="Sokolova S.R."/>
            <person name="Pikina A.P."/>
            <person name="Korzhanova M."/>
            <person name="Belova V."/>
            <person name="Korostin D."/>
        </authorList>
    </citation>
    <scope>NUCLEOTIDE SEQUENCE</scope>
    <source>
        <strain evidence="3">ASD5510</strain>
    </source>
</reference>
<dbReference type="InterPro" id="IPR007159">
    <property type="entry name" value="SpoVT-AbrB_dom"/>
</dbReference>
<dbReference type="Proteomes" id="UP001065549">
    <property type="component" value="Unassembled WGS sequence"/>
</dbReference>
<dbReference type="AlphaFoldDB" id="A0A9J6QYD1"/>
<dbReference type="PANTHER" id="PTHR36432:SF4">
    <property type="entry name" value="TRANSITION STATE REGULATOR ABH-RELATED"/>
    <property type="match status" value="1"/>
</dbReference>
<dbReference type="InterPro" id="IPR052731">
    <property type="entry name" value="B_subtilis_Trans_State_Reg"/>
</dbReference>
<evidence type="ECO:0000259" key="2">
    <source>
        <dbReference type="PROSITE" id="PS51740"/>
    </source>
</evidence>
<dbReference type="Pfam" id="PF04014">
    <property type="entry name" value="MazE_antitoxin"/>
    <property type="match status" value="1"/>
</dbReference>
<gene>
    <name evidence="3" type="ORF">OBO34_19360</name>
</gene>
<dbReference type="InterPro" id="IPR037914">
    <property type="entry name" value="SpoVT-AbrB_sf"/>
</dbReference>
<evidence type="ECO:0000256" key="1">
    <source>
        <dbReference type="PROSITE-ProRule" id="PRU01076"/>
    </source>
</evidence>
<protein>
    <submittedName>
        <fullName evidence="3">AbrB/MazE/SpoVT family DNA-binding domain-containing protein</fullName>
    </submittedName>
</protein>